<accession>A0A6A4HK54</accession>
<sequence>MILFKNTNIRGQRDSGRSREVIDRVNKGLGEWEQVLRVLWKEDVQAYSDMKCVKRGCRRQGTREEEPGKEGELMEEDEEDKDGWDEGDLDLGTEEQERHQGMGQTREVKSWIWTMSKFDTVDGTDKGDKLLRAEWAHSRGQLHQAREEVLLLREEMRHTAVYIKWKT</sequence>
<dbReference type="OrthoDB" id="3062870at2759"/>
<feature type="compositionally biased region" description="Basic and acidic residues" evidence="1">
    <location>
        <begin position="61"/>
        <end position="72"/>
    </location>
</feature>
<dbReference type="EMBL" id="ML769488">
    <property type="protein sequence ID" value="KAE9398080.1"/>
    <property type="molecule type" value="Genomic_DNA"/>
</dbReference>
<evidence type="ECO:0000313" key="3">
    <source>
        <dbReference type="Proteomes" id="UP000799118"/>
    </source>
</evidence>
<name>A0A6A4HK54_9AGAR</name>
<feature type="compositionally biased region" description="Acidic residues" evidence="1">
    <location>
        <begin position="73"/>
        <end position="94"/>
    </location>
</feature>
<evidence type="ECO:0000256" key="1">
    <source>
        <dbReference type="SAM" id="MobiDB-lite"/>
    </source>
</evidence>
<protein>
    <submittedName>
        <fullName evidence="2">Uncharacterized protein</fullName>
    </submittedName>
</protein>
<dbReference type="AlphaFoldDB" id="A0A6A4HK54"/>
<proteinExistence type="predicted"/>
<reference evidence="2" key="1">
    <citation type="journal article" date="2019" name="Environ. Microbiol.">
        <title>Fungal ecological strategies reflected in gene transcription - a case study of two litter decomposers.</title>
        <authorList>
            <person name="Barbi F."/>
            <person name="Kohler A."/>
            <person name="Barry K."/>
            <person name="Baskaran P."/>
            <person name="Daum C."/>
            <person name="Fauchery L."/>
            <person name="Ihrmark K."/>
            <person name="Kuo A."/>
            <person name="LaButti K."/>
            <person name="Lipzen A."/>
            <person name="Morin E."/>
            <person name="Grigoriev I.V."/>
            <person name="Henrissat B."/>
            <person name="Lindahl B."/>
            <person name="Martin F."/>
        </authorList>
    </citation>
    <scope>NUCLEOTIDE SEQUENCE</scope>
    <source>
        <strain evidence="2">JB14</strain>
    </source>
</reference>
<keyword evidence="3" id="KW-1185">Reference proteome</keyword>
<evidence type="ECO:0000313" key="2">
    <source>
        <dbReference type="EMBL" id="KAE9398080.1"/>
    </source>
</evidence>
<organism evidence="2 3">
    <name type="scientific">Gymnopus androsaceus JB14</name>
    <dbReference type="NCBI Taxonomy" id="1447944"/>
    <lineage>
        <taxon>Eukaryota</taxon>
        <taxon>Fungi</taxon>
        <taxon>Dikarya</taxon>
        <taxon>Basidiomycota</taxon>
        <taxon>Agaricomycotina</taxon>
        <taxon>Agaricomycetes</taxon>
        <taxon>Agaricomycetidae</taxon>
        <taxon>Agaricales</taxon>
        <taxon>Marasmiineae</taxon>
        <taxon>Omphalotaceae</taxon>
        <taxon>Gymnopus</taxon>
    </lineage>
</organism>
<dbReference type="Proteomes" id="UP000799118">
    <property type="component" value="Unassembled WGS sequence"/>
</dbReference>
<gene>
    <name evidence="2" type="ORF">BT96DRAFT_995263</name>
</gene>
<feature type="region of interest" description="Disordered" evidence="1">
    <location>
        <begin position="56"/>
        <end position="105"/>
    </location>
</feature>